<organism evidence="1 2">
    <name type="scientific">Bacillus dicomae</name>
    <dbReference type="NCBI Taxonomy" id="3088378"/>
    <lineage>
        <taxon>Bacteria</taxon>
        <taxon>Bacillati</taxon>
        <taxon>Bacillota</taxon>
        <taxon>Bacilli</taxon>
        <taxon>Bacillales</taxon>
        <taxon>Bacillaceae</taxon>
        <taxon>Bacillus</taxon>
        <taxon>Bacillus cereus group</taxon>
    </lineage>
</organism>
<dbReference type="Proteomes" id="UP000317636">
    <property type="component" value="Unassembled WGS sequence"/>
</dbReference>
<evidence type="ECO:0000313" key="2">
    <source>
        <dbReference type="Proteomes" id="UP000317636"/>
    </source>
</evidence>
<proteinExistence type="predicted"/>
<protein>
    <submittedName>
        <fullName evidence="1">Helix-turn-helix transcriptional regulator</fullName>
    </submittedName>
</protein>
<comment type="caution">
    <text evidence="1">The sequence shown here is derived from an EMBL/GenBank/DDBJ whole genome shotgun (WGS) entry which is preliminary data.</text>
</comment>
<dbReference type="EMBL" id="VHIV01000008">
    <property type="protein sequence ID" value="TPV39526.1"/>
    <property type="molecule type" value="Genomic_DNA"/>
</dbReference>
<reference evidence="1" key="1">
    <citation type="submission" date="2019-06" db="EMBL/GenBank/DDBJ databases">
        <title>Draft genome sequence of Bacillus sp. strain MHSD28.</title>
        <authorList>
            <person name="Makuwa S.C."/>
            <person name="Serepa-Dlamini M.H."/>
        </authorList>
    </citation>
    <scope>NUCLEOTIDE SEQUENCE</scope>
    <source>
        <strain evidence="1">MHSD28</strain>
    </source>
</reference>
<sequence length="112" mass="12928">MEIGYILKKLRTLYGYSQKEVATKLDISKSTYSRLEKDEQPPTLFVIKKIITLYNIDANILLGIDPYPQEYAKAITNFNNPETKLLLDDSIKKHIENTLPLLQRIDGQTNKN</sequence>
<evidence type="ECO:0000313" key="1">
    <source>
        <dbReference type="EMBL" id="TPV39526.1"/>
    </source>
</evidence>
<accession>A0AC61SZE1</accession>
<name>A0AC61SZE1_9BACI</name>
<gene>
    <name evidence="1" type="ORF">FJ659_24410</name>
</gene>
<keyword evidence="2" id="KW-1185">Reference proteome</keyword>